<organism evidence="3">
    <name type="scientific">Nicotiana tabacum</name>
    <name type="common">Common tobacco</name>
    <dbReference type="NCBI Taxonomy" id="4097"/>
    <lineage>
        <taxon>Eukaryota</taxon>
        <taxon>Viridiplantae</taxon>
        <taxon>Streptophyta</taxon>
        <taxon>Embryophyta</taxon>
        <taxon>Tracheophyta</taxon>
        <taxon>Spermatophyta</taxon>
        <taxon>Magnoliopsida</taxon>
        <taxon>eudicotyledons</taxon>
        <taxon>Gunneridae</taxon>
        <taxon>Pentapetalae</taxon>
        <taxon>asterids</taxon>
        <taxon>lamiids</taxon>
        <taxon>Solanales</taxon>
        <taxon>Solanaceae</taxon>
        <taxon>Nicotianoideae</taxon>
        <taxon>Nicotianeae</taxon>
        <taxon>Nicotiana</taxon>
    </lineage>
</organism>
<feature type="region of interest" description="Disordered" evidence="1">
    <location>
        <begin position="128"/>
        <end position="148"/>
    </location>
</feature>
<evidence type="ECO:0000313" key="3">
    <source>
        <dbReference type="RefSeq" id="XP_016462019.1"/>
    </source>
</evidence>
<gene>
    <name evidence="3" type="primary">LOC107785271</name>
</gene>
<dbReference type="InterPro" id="IPR000477">
    <property type="entry name" value="RT_dom"/>
</dbReference>
<dbReference type="PANTHER" id="PTHR33233:SF17">
    <property type="entry name" value="DUF4283 DOMAIN-CONTAINING PROTEIN"/>
    <property type="match status" value="1"/>
</dbReference>
<reference evidence="3" key="1">
    <citation type="submission" date="2025-08" db="UniProtKB">
        <authorList>
            <consortium name="RefSeq"/>
        </authorList>
    </citation>
    <scope>IDENTIFICATION</scope>
</reference>
<dbReference type="CDD" id="cd01650">
    <property type="entry name" value="RT_nLTR_like"/>
    <property type="match status" value="1"/>
</dbReference>
<protein>
    <recommendedName>
        <fullName evidence="2">Reverse transcriptase domain-containing protein</fullName>
    </recommendedName>
</protein>
<dbReference type="InterPro" id="IPR036691">
    <property type="entry name" value="Endo/exonu/phosph_ase_sf"/>
</dbReference>
<feature type="domain" description="Reverse transcriptase" evidence="2">
    <location>
        <begin position="637"/>
        <end position="751"/>
    </location>
</feature>
<name>A0A1S3ZCG0_TOBAC</name>
<evidence type="ECO:0000259" key="2">
    <source>
        <dbReference type="Pfam" id="PF00078"/>
    </source>
</evidence>
<dbReference type="Gene3D" id="3.60.10.10">
    <property type="entry name" value="Endonuclease/exonuclease/phosphatase"/>
    <property type="match status" value="1"/>
</dbReference>
<proteinExistence type="predicted"/>
<sequence length="768" mass="88553">MILKPWIANFDFTKEFLQDIPMWVVLPNLPMTCWGGKSLSRIASAIGKPLYADECTSKQKKLSYARMLIEINVTTPLPTSVLVWEPDGRQFEQSIEYDWKPEFCEVCLKIGHYYKQKEVENQTFMQLRRRRRRPRENAQPTHTDVGPPKMIQEWRTKAIVDKTDKAAKLMVTTKATTGEHYQQEVGQRQMALLIREDQMSSKGPAKESIREEEQEHKIPELSCPREFPALVQRNIGTSEKTGGLRSNNNMPIAEIGLLETRVKEPNVKRVIKNILPGWALQCNYQKAVNGGIWLTWDPNVYSVDVEKVEAQIIHCLVKGRLDEFESYLTLVYGFNTVDQRKELWTSLADISAHTNKSWLIDGDFNAMLYTQDMMYGNSVTLNEIVDFSDCIDNLLLNELPWKGDYYTWSNNQQGAERIYKGIAERIENVRADLVQVQEEMRLQYSDNLLLQEKTILQNLEKWSLIEESILKQKASMKWIKLRDANTKYFSAVMKERSQRKKILEIYTNDGMKLATPTSIKEEIVKFYKSLMGTVVASFPSINKETMKNGPKLTHEQHLSLCVEVTEEEIYAALCAIHEDKASRVNGYNSCFFKGAWPMIKSDVVRAIEDFFTIGKLYKAINCTTITLVRKLNNPRAAKDFKPISCCLVLYKIISKVLANRLQKVITNIISEAHAGFIHGRKIADNIILAHELVKAYTRKNTSPRCMIKIDLTKAYDSVEWIFLEQVMVELEFPRRFQHWVITCVKTVSYSIMVNEEPSVPFSAAKGLR</sequence>
<dbReference type="SUPFAM" id="SSF56219">
    <property type="entry name" value="DNase I-like"/>
    <property type="match status" value="1"/>
</dbReference>
<dbReference type="Pfam" id="PF00078">
    <property type="entry name" value="RVT_1"/>
    <property type="match status" value="1"/>
</dbReference>
<dbReference type="OrthoDB" id="1742140at2759"/>
<dbReference type="KEGG" id="nta:107785271"/>
<accession>A0A1S3ZCG0</accession>
<dbReference type="RefSeq" id="XP_016462019.1">
    <property type="nucleotide sequence ID" value="XM_016606533.1"/>
</dbReference>
<dbReference type="STRING" id="4097.A0A1S3ZCG0"/>
<evidence type="ECO:0000256" key="1">
    <source>
        <dbReference type="SAM" id="MobiDB-lite"/>
    </source>
</evidence>
<dbReference type="PANTHER" id="PTHR33233">
    <property type="entry name" value="ENDONUCLEASE/EXONUCLEASE/PHOSPHATASE"/>
    <property type="match status" value="1"/>
</dbReference>
<dbReference type="AlphaFoldDB" id="A0A1S3ZCG0"/>
<dbReference type="PaxDb" id="4097-A0A1S3ZCG0"/>